<keyword evidence="9" id="KW-0449">Lipoprotein</keyword>
<keyword evidence="10" id="KW-1185">Reference proteome</keyword>
<keyword evidence="5 7" id="KW-1133">Transmembrane helix</keyword>
<evidence type="ECO:0000256" key="2">
    <source>
        <dbReference type="ARBA" id="ARBA00022475"/>
    </source>
</evidence>
<feature type="binding site" evidence="7">
    <location>
        <position position="142"/>
    </location>
    <ligand>
        <name>a 1,2-diacyl-sn-glycero-3-phospho-(1'-sn-glycerol)</name>
        <dbReference type="ChEBI" id="CHEBI:64716"/>
    </ligand>
</feature>
<comment type="function">
    <text evidence="7">Catalyzes the transfer of the diacylglyceryl group from phosphatidylglycerol to the sulfhydryl group of the N-terminal cysteine of a prolipoprotein, the first step in the formation of mature lipoproteins.</text>
</comment>
<dbReference type="PROSITE" id="PS01311">
    <property type="entry name" value="LGT"/>
    <property type="match status" value="1"/>
</dbReference>
<evidence type="ECO:0000256" key="4">
    <source>
        <dbReference type="ARBA" id="ARBA00022692"/>
    </source>
</evidence>
<evidence type="ECO:0000256" key="7">
    <source>
        <dbReference type="HAMAP-Rule" id="MF_01147"/>
    </source>
</evidence>
<gene>
    <name evidence="7" type="primary">lgt</name>
    <name evidence="9" type="ORF">FB566_0313</name>
</gene>
<comment type="similarity">
    <text evidence="1 7">Belongs to the Lgt family.</text>
</comment>
<dbReference type="UniPathway" id="UPA00664"/>
<keyword evidence="3 7" id="KW-0808">Transferase</keyword>
<dbReference type="HAMAP" id="MF_01147">
    <property type="entry name" value="Lgt"/>
    <property type="match status" value="1"/>
</dbReference>
<evidence type="ECO:0000313" key="9">
    <source>
        <dbReference type="EMBL" id="TQL74825.1"/>
    </source>
</evidence>
<comment type="pathway">
    <text evidence="7">Protein modification; lipoprotein biosynthesis (diacylglyceryl transfer).</text>
</comment>
<feature type="compositionally biased region" description="Basic and acidic residues" evidence="8">
    <location>
        <begin position="296"/>
        <end position="305"/>
    </location>
</feature>
<dbReference type="Pfam" id="PF01790">
    <property type="entry name" value="LGT"/>
    <property type="match status" value="1"/>
</dbReference>
<reference evidence="9 10" key="1">
    <citation type="submission" date="2019-06" db="EMBL/GenBank/DDBJ databases">
        <title>Sequencing the genomes of 1000 actinobacteria strains.</title>
        <authorList>
            <person name="Klenk H.-P."/>
        </authorList>
    </citation>
    <scope>NUCLEOTIDE SEQUENCE [LARGE SCALE GENOMIC DNA]</scope>
    <source>
        <strain evidence="9 10">DSM 45928</strain>
    </source>
</reference>
<dbReference type="EC" id="2.5.1.145" evidence="7"/>
<protein>
    <recommendedName>
        <fullName evidence="7">Phosphatidylglycerol--prolipoprotein diacylglyceryl transferase</fullName>
        <ecNumber evidence="7">2.5.1.145</ecNumber>
    </recommendedName>
</protein>
<accession>A0A543AQL4</accession>
<dbReference type="GO" id="GO:0042158">
    <property type="term" value="P:lipoprotein biosynthetic process"/>
    <property type="evidence" value="ECO:0007669"/>
    <property type="project" value="UniProtKB-UniRule"/>
</dbReference>
<feature type="region of interest" description="Disordered" evidence="8">
    <location>
        <begin position="294"/>
        <end position="340"/>
    </location>
</feature>
<comment type="subcellular location">
    <subcellularLocation>
        <location evidence="7">Cell membrane</location>
        <topology evidence="7">Multi-pass membrane protein</topology>
    </subcellularLocation>
</comment>
<dbReference type="OrthoDB" id="871140at2"/>
<dbReference type="InterPro" id="IPR001640">
    <property type="entry name" value="Lgt"/>
</dbReference>
<dbReference type="AlphaFoldDB" id="A0A543AQL4"/>
<sequence length="340" mass="37298">MDLAYIPSPPQDTWYLFDLIPLRGYALSIIVGIIVACWITEARLRRRGAPAGTIIDLAVWAVPFGILGGRIYHLITSPEKYFGEGGEPIKAFFIWEGGLGIPGAVAMGGLGVWIACRKSPISFAMVAGAIAPALPVAQAIGRIGNWFNQELYGLPTTLPWGLEIDRAHQINIIPPEYYGAAAYHPTFLYELLWNLGIALVVWQLDRHFKFGRGRAFAIYVLGYGLGRFWIEGLRIDPANDFLGLRVNEWMALAMVVAAVIYLLRVQGKQEVLVSDGEGGYRVVDWDSDEGVAMTKALDESKHDKGEPDDDTSDTEKSEETDGEAVATDDPPSNDESGPTK</sequence>
<organism evidence="9 10">
    <name type="scientific">Stackebrandtia endophytica</name>
    <dbReference type="NCBI Taxonomy" id="1496996"/>
    <lineage>
        <taxon>Bacteria</taxon>
        <taxon>Bacillati</taxon>
        <taxon>Actinomycetota</taxon>
        <taxon>Actinomycetes</taxon>
        <taxon>Glycomycetales</taxon>
        <taxon>Glycomycetaceae</taxon>
        <taxon>Stackebrandtia</taxon>
    </lineage>
</organism>
<feature type="transmembrane region" description="Helical" evidence="7">
    <location>
        <begin position="182"/>
        <end position="202"/>
    </location>
</feature>
<keyword evidence="2 7" id="KW-1003">Cell membrane</keyword>
<dbReference type="EMBL" id="VFOW01000001">
    <property type="protein sequence ID" value="TQL74825.1"/>
    <property type="molecule type" value="Genomic_DNA"/>
</dbReference>
<feature type="transmembrane region" description="Helical" evidence="7">
    <location>
        <begin position="242"/>
        <end position="263"/>
    </location>
</feature>
<evidence type="ECO:0000256" key="1">
    <source>
        <dbReference type="ARBA" id="ARBA00007150"/>
    </source>
</evidence>
<dbReference type="GO" id="GO:0008961">
    <property type="term" value="F:phosphatidylglycerol-prolipoprotein diacylglyceryl transferase activity"/>
    <property type="evidence" value="ECO:0007669"/>
    <property type="project" value="UniProtKB-UniRule"/>
</dbReference>
<dbReference type="RefSeq" id="WP_142034219.1">
    <property type="nucleotide sequence ID" value="NZ_JBHTGS010000002.1"/>
</dbReference>
<feature type="transmembrane region" description="Helical" evidence="7">
    <location>
        <begin position="92"/>
        <end position="114"/>
    </location>
</feature>
<dbReference type="PANTHER" id="PTHR30589:SF0">
    <property type="entry name" value="PHOSPHATIDYLGLYCEROL--PROLIPOPROTEIN DIACYLGLYCERYL TRANSFERASE"/>
    <property type="match status" value="1"/>
</dbReference>
<evidence type="ECO:0000256" key="6">
    <source>
        <dbReference type="ARBA" id="ARBA00023136"/>
    </source>
</evidence>
<keyword evidence="4 7" id="KW-0812">Transmembrane</keyword>
<feature type="transmembrane region" description="Helical" evidence="7">
    <location>
        <begin position="20"/>
        <end position="39"/>
    </location>
</feature>
<evidence type="ECO:0000256" key="3">
    <source>
        <dbReference type="ARBA" id="ARBA00022679"/>
    </source>
</evidence>
<evidence type="ECO:0000256" key="5">
    <source>
        <dbReference type="ARBA" id="ARBA00022989"/>
    </source>
</evidence>
<keyword evidence="6 7" id="KW-0472">Membrane</keyword>
<dbReference type="FunCoup" id="A0A543AQL4">
    <property type="interactions" value="14"/>
</dbReference>
<feature type="transmembrane region" description="Helical" evidence="7">
    <location>
        <begin position="121"/>
        <end position="141"/>
    </location>
</feature>
<feature type="transmembrane region" description="Helical" evidence="7">
    <location>
        <begin position="51"/>
        <end position="72"/>
    </location>
</feature>
<proteinExistence type="inferred from homology"/>
<dbReference type="NCBIfam" id="TIGR00544">
    <property type="entry name" value="lgt"/>
    <property type="match status" value="1"/>
</dbReference>
<comment type="caution">
    <text evidence="9">The sequence shown here is derived from an EMBL/GenBank/DDBJ whole genome shotgun (WGS) entry which is preliminary data.</text>
</comment>
<evidence type="ECO:0000256" key="8">
    <source>
        <dbReference type="SAM" id="MobiDB-lite"/>
    </source>
</evidence>
<name>A0A543AQL4_9ACTN</name>
<dbReference type="GO" id="GO:0005886">
    <property type="term" value="C:plasma membrane"/>
    <property type="evidence" value="ECO:0007669"/>
    <property type="project" value="UniProtKB-SubCell"/>
</dbReference>
<evidence type="ECO:0000313" key="10">
    <source>
        <dbReference type="Proteomes" id="UP000317043"/>
    </source>
</evidence>
<comment type="catalytic activity">
    <reaction evidence="7">
        <text>L-cysteinyl-[prolipoprotein] + a 1,2-diacyl-sn-glycero-3-phospho-(1'-sn-glycerol) = an S-1,2-diacyl-sn-glyceryl-L-cysteinyl-[prolipoprotein] + sn-glycerol 1-phosphate + H(+)</text>
        <dbReference type="Rhea" id="RHEA:56712"/>
        <dbReference type="Rhea" id="RHEA-COMP:14679"/>
        <dbReference type="Rhea" id="RHEA-COMP:14680"/>
        <dbReference type="ChEBI" id="CHEBI:15378"/>
        <dbReference type="ChEBI" id="CHEBI:29950"/>
        <dbReference type="ChEBI" id="CHEBI:57685"/>
        <dbReference type="ChEBI" id="CHEBI:64716"/>
        <dbReference type="ChEBI" id="CHEBI:140658"/>
        <dbReference type="EC" id="2.5.1.145"/>
    </reaction>
</comment>
<dbReference type="InParanoid" id="A0A543AQL4"/>
<feature type="transmembrane region" description="Helical" evidence="7">
    <location>
        <begin position="214"/>
        <end position="230"/>
    </location>
</feature>
<dbReference type="PANTHER" id="PTHR30589">
    <property type="entry name" value="PROLIPOPROTEIN DIACYLGLYCERYL TRANSFERASE"/>
    <property type="match status" value="1"/>
</dbReference>
<dbReference type="Proteomes" id="UP000317043">
    <property type="component" value="Unassembled WGS sequence"/>
</dbReference>